<dbReference type="Proteomes" id="UP001501447">
    <property type="component" value="Unassembled WGS sequence"/>
</dbReference>
<reference evidence="2" key="1">
    <citation type="journal article" date="2019" name="Int. J. Syst. Evol. Microbiol.">
        <title>The Global Catalogue of Microorganisms (GCM) 10K type strain sequencing project: providing services to taxonomists for standard genome sequencing and annotation.</title>
        <authorList>
            <consortium name="The Broad Institute Genomics Platform"/>
            <consortium name="The Broad Institute Genome Sequencing Center for Infectious Disease"/>
            <person name="Wu L."/>
            <person name="Ma J."/>
        </authorList>
    </citation>
    <scope>NUCLEOTIDE SEQUENCE [LARGE SCALE GENOMIC DNA]</scope>
    <source>
        <strain evidence="2">JCM 16373</strain>
    </source>
</reference>
<comment type="caution">
    <text evidence="1">The sequence shown here is derived from an EMBL/GenBank/DDBJ whole genome shotgun (WGS) entry which is preliminary data.</text>
</comment>
<dbReference type="EMBL" id="BAAARJ010000018">
    <property type="protein sequence ID" value="GAA2630057.1"/>
    <property type="molecule type" value="Genomic_DNA"/>
</dbReference>
<name>A0ABP6CZ59_9ACTN</name>
<evidence type="ECO:0000313" key="2">
    <source>
        <dbReference type="Proteomes" id="UP001501447"/>
    </source>
</evidence>
<dbReference type="RefSeq" id="WP_344568985.1">
    <property type="nucleotide sequence ID" value="NZ_BAAARJ010000018.1"/>
</dbReference>
<gene>
    <name evidence="1" type="ORF">GCM10009863_51900</name>
</gene>
<organism evidence="1 2">
    <name type="scientific">Streptomyces axinellae</name>
    <dbReference type="NCBI Taxonomy" id="552788"/>
    <lineage>
        <taxon>Bacteria</taxon>
        <taxon>Bacillati</taxon>
        <taxon>Actinomycetota</taxon>
        <taxon>Actinomycetes</taxon>
        <taxon>Kitasatosporales</taxon>
        <taxon>Streptomycetaceae</taxon>
        <taxon>Streptomyces</taxon>
    </lineage>
</organism>
<protein>
    <submittedName>
        <fullName evidence="1">Uncharacterized protein</fullName>
    </submittedName>
</protein>
<accession>A0ABP6CZ59</accession>
<sequence>MAEEIRSLHEFALEARIRLLMRTGEARNPQDMWAMATGTAAAWAFHRTLQRLTDIDPDGAAAFAAQLTEELELPDYAEDACDVADRMGFTPQRWIDAEYTRRNTAA</sequence>
<evidence type="ECO:0000313" key="1">
    <source>
        <dbReference type="EMBL" id="GAA2630057.1"/>
    </source>
</evidence>
<proteinExistence type="predicted"/>
<keyword evidence="2" id="KW-1185">Reference proteome</keyword>